<evidence type="ECO:0000313" key="2">
    <source>
        <dbReference type="Proteomes" id="UP001165481"/>
    </source>
</evidence>
<accession>A0ABT7IP57</accession>
<name>A0ABT7IP57_9BURK</name>
<proteinExistence type="predicted"/>
<gene>
    <name evidence="1" type="ORF">MUN46_009545</name>
</gene>
<dbReference type="SUPFAM" id="SSF89155">
    <property type="entry name" value="TorD-like"/>
    <property type="match status" value="1"/>
</dbReference>
<sequence length="102" mass="11364">MDETELILANREGLYRFLGRLYRSEVDAPLWEAVRKMAFPESTGNAALDEGYGRMRKYLASPGEDPVTDLAVDYARIFLAAGIYEGARPSRSSPSTRARTTS</sequence>
<comment type="caution">
    <text evidence="1">The sequence shown here is derived from an EMBL/GenBank/DDBJ whole genome shotgun (WGS) entry which is preliminary data.</text>
</comment>
<dbReference type="Gene3D" id="1.10.3480.10">
    <property type="entry name" value="TorD-like"/>
    <property type="match status" value="1"/>
</dbReference>
<organism evidence="1 2">
    <name type="scientific">Mesosutterella faecium</name>
    <dbReference type="NCBI Taxonomy" id="2925194"/>
    <lineage>
        <taxon>Bacteria</taxon>
        <taxon>Pseudomonadati</taxon>
        <taxon>Pseudomonadota</taxon>
        <taxon>Betaproteobacteria</taxon>
        <taxon>Burkholderiales</taxon>
        <taxon>Sutterellaceae</taxon>
        <taxon>Mesosutterella</taxon>
    </lineage>
</organism>
<dbReference type="Proteomes" id="UP001165481">
    <property type="component" value="Unassembled WGS sequence"/>
</dbReference>
<dbReference type="InterPro" id="IPR036411">
    <property type="entry name" value="TorD-like_sf"/>
</dbReference>
<dbReference type="EMBL" id="JAKZJU020000001">
    <property type="protein sequence ID" value="MDL2060178.1"/>
    <property type="molecule type" value="Genomic_DNA"/>
</dbReference>
<keyword evidence="2" id="KW-1185">Reference proteome</keyword>
<protein>
    <submittedName>
        <fullName evidence="1">Uncharacterized protein</fullName>
    </submittedName>
</protein>
<dbReference type="RefSeq" id="WP_243376995.1">
    <property type="nucleotide sequence ID" value="NZ_JAKZJU020000001.1"/>
</dbReference>
<evidence type="ECO:0000313" key="1">
    <source>
        <dbReference type="EMBL" id="MDL2060178.1"/>
    </source>
</evidence>
<reference evidence="1" key="1">
    <citation type="submission" date="2023-03" db="EMBL/GenBank/DDBJ databases">
        <title>Mesosutterella sp. nov. isolated from porcine feces.</title>
        <authorList>
            <person name="Yu S."/>
        </authorList>
    </citation>
    <scope>NUCLEOTIDE SEQUENCE</scope>
    <source>
        <strain evidence="1">AGMB02718</strain>
    </source>
</reference>